<dbReference type="GO" id="GO:0005737">
    <property type="term" value="C:cytoplasm"/>
    <property type="evidence" value="ECO:0007669"/>
    <property type="project" value="TreeGrafter"/>
</dbReference>
<dbReference type="PANTHER" id="PTHR13420:SF7">
    <property type="entry name" value="UPF0235 PROTEIN C15ORF40"/>
    <property type="match status" value="1"/>
</dbReference>
<dbReference type="OrthoDB" id="9800587at2"/>
<proteinExistence type="inferred from homology"/>
<reference evidence="3 4" key="1">
    <citation type="submission" date="2013-05" db="EMBL/GenBank/DDBJ databases">
        <title>Genome assembly of Chondromyces apiculatus DSM 436.</title>
        <authorList>
            <person name="Sharma G."/>
            <person name="Khatri I."/>
            <person name="Kaur C."/>
            <person name="Mayilraj S."/>
            <person name="Subramanian S."/>
        </authorList>
    </citation>
    <scope>NUCLEOTIDE SEQUENCE [LARGE SCALE GENOMIC DNA]</scope>
    <source>
        <strain evidence="3 4">DSM 436</strain>
    </source>
</reference>
<evidence type="ECO:0000256" key="1">
    <source>
        <dbReference type="ARBA" id="ARBA00010364"/>
    </source>
</evidence>
<dbReference type="InterPro" id="IPR003746">
    <property type="entry name" value="DUF167"/>
</dbReference>
<comment type="caution">
    <text evidence="3">The sequence shown here is derived from an EMBL/GenBank/DDBJ whole genome shotgun (WGS) entry which is preliminary data.</text>
</comment>
<evidence type="ECO:0000313" key="4">
    <source>
        <dbReference type="Proteomes" id="UP000019678"/>
    </source>
</evidence>
<accession>A0A017T469</accession>
<dbReference type="AlphaFoldDB" id="A0A017T469"/>
<dbReference type="eggNOG" id="COG1872">
    <property type="taxonomic scope" value="Bacteria"/>
</dbReference>
<dbReference type="InterPro" id="IPR036591">
    <property type="entry name" value="YggU-like_sf"/>
</dbReference>
<organism evidence="3 4">
    <name type="scientific">Chondromyces apiculatus DSM 436</name>
    <dbReference type="NCBI Taxonomy" id="1192034"/>
    <lineage>
        <taxon>Bacteria</taxon>
        <taxon>Pseudomonadati</taxon>
        <taxon>Myxococcota</taxon>
        <taxon>Polyangia</taxon>
        <taxon>Polyangiales</taxon>
        <taxon>Polyangiaceae</taxon>
        <taxon>Chondromyces</taxon>
    </lineage>
</organism>
<sequence length="114" mass="12265">MSRVEEDASGRIDAWEQLSITDRPEGFRMSVHVRPKASRSAILGVRDKALEVALTAPPADGAANAELIRLLARALSVRVRDLEIAVGASSRSKVIAVHGLSAAEARSRLGRARR</sequence>
<dbReference type="SUPFAM" id="SSF69786">
    <property type="entry name" value="YggU-like"/>
    <property type="match status" value="1"/>
</dbReference>
<dbReference type="Proteomes" id="UP000019678">
    <property type="component" value="Unassembled WGS sequence"/>
</dbReference>
<keyword evidence="4" id="KW-1185">Reference proteome</keyword>
<protein>
    <recommendedName>
        <fullName evidence="2">UPF0235 protein CAP_5386</fullName>
    </recommendedName>
</protein>
<dbReference type="EMBL" id="ASRX01000044">
    <property type="protein sequence ID" value="EYF03595.1"/>
    <property type="molecule type" value="Genomic_DNA"/>
</dbReference>
<dbReference type="PANTHER" id="PTHR13420">
    <property type="entry name" value="UPF0235 PROTEIN C15ORF40"/>
    <property type="match status" value="1"/>
</dbReference>
<comment type="similarity">
    <text evidence="1 2">Belongs to the UPF0235 family.</text>
</comment>
<dbReference type="SMART" id="SM01152">
    <property type="entry name" value="DUF167"/>
    <property type="match status" value="1"/>
</dbReference>
<dbReference type="RefSeq" id="WP_044245706.1">
    <property type="nucleotide sequence ID" value="NZ_ASRX01000044.1"/>
</dbReference>
<dbReference type="Gene3D" id="3.30.1200.10">
    <property type="entry name" value="YggU-like"/>
    <property type="match status" value="1"/>
</dbReference>
<gene>
    <name evidence="3" type="ORF">CAP_5386</name>
</gene>
<evidence type="ECO:0000313" key="3">
    <source>
        <dbReference type="EMBL" id="EYF03595.1"/>
    </source>
</evidence>
<dbReference type="Pfam" id="PF02594">
    <property type="entry name" value="DUF167"/>
    <property type="match status" value="1"/>
</dbReference>
<dbReference type="HAMAP" id="MF_00634">
    <property type="entry name" value="UPF0235"/>
    <property type="match status" value="1"/>
</dbReference>
<dbReference type="STRING" id="1192034.CAP_5386"/>
<name>A0A017T469_9BACT</name>
<dbReference type="NCBIfam" id="TIGR00251">
    <property type="entry name" value="DUF167 family protein"/>
    <property type="match status" value="1"/>
</dbReference>
<evidence type="ECO:0000256" key="2">
    <source>
        <dbReference type="HAMAP-Rule" id="MF_00634"/>
    </source>
</evidence>